<organism evidence="1 2">
    <name type="scientific">Senna tora</name>
    <dbReference type="NCBI Taxonomy" id="362788"/>
    <lineage>
        <taxon>Eukaryota</taxon>
        <taxon>Viridiplantae</taxon>
        <taxon>Streptophyta</taxon>
        <taxon>Embryophyta</taxon>
        <taxon>Tracheophyta</taxon>
        <taxon>Spermatophyta</taxon>
        <taxon>Magnoliopsida</taxon>
        <taxon>eudicotyledons</taxon>
        <taxon>Gunneridae</taxon>
        <taxon>Pentapetalae</taxon>
        <taxon>rosids</taxon>
        <taxon>fabids</taxon>
        <taxon>Fabales</taxon>
        <taxon>Fabaceae</taxon>
        <taxon>Caesalpinioideae</taxon>
        <taxon>Cassia clade</taxon>
        <taxon>Senna</taxon>
    </lineage>
</organism>
<proteinExistence type="predicted"/>
<reference evidence="1" key="1">
    <citation type="submission" date="2020-09" db="EMBL/GenBank/DDBJ databases">
        <title>Genome-Enabled Discovery of Anthraquinone Biosynthesis in Senna tora.</title>
        <authorList>
            <person name="Kang S.-H."/>
            <person name="Pandey R.P."/>
            <person name="Lee C.-M."/>
            <person name="Sim J.-S."/>
            <person name="Jeong J.-T."/>
            <person name="Choi B.-S."/>
            <person name="Jung M."/>
            <person name="Ginzburg D."/>
            <person name="Zhao K."/>
            <person name="Won S.Y."/>
            <person name="Oh T.-J."/>
            <person name="Yu Y."/>
            <person name="Kim N.-H."/>
            <person name="Lee O.R."/>
            <person name="Lee T.-H."/>
            <person name="Bashyal P."/>
            <person name="Kim T.-S."/>
            <person name="Lee W.-H."/>
            <person name="Kawkins C."/>
            <person name="Kim C.-K."/>
            <person name="Kim J.S."/>
            <person name="Ahn B.O."/>
            <person name="Rhee S.Y."/>
            <person name="Sohng J.K."/>
        </authorList>
    </citation>
    <scope>NUCLEOTIDE SEQUENCE</scope>
    <source>
        <tissue evidence="1">Leaf</tissue>
    </source>
</reference>
<protein>
    <submittedName>
        <fullName evidence="1">Uncharacterized protein</fullName>
    </submittedName>
</protein>
<keyword evidence="2" id="KW-1185">Reference proteome</keyword>
<dbReference type="EMBL" id="JAAIUW010000008">
    <property type="protein sequence ID" value="KAF7818623.1"/>
    <property type="molecule type" value="Genomic_DNA"/>
</dbReference>
<dbReference type="Proteomes" id="UP000634136">
    <property type="component" value="Unassembled WGS sequence"/>
</dbReference>
<accession>A0A834TAL2</accession>
<evidence type="ECO:0000313" key="2">
    <source>
        <dbReference type="Proteomes" id="UP000634136"/>
    </source>
</evidence>
<gene>
    <name evidence="1" type="ORF">G2W53_024078</name>
</gene>
<sequence>MQMQSDDCSEDRVVTETGCVMTVGATCNDPIEWRMMRVMRQKDTGGHKREGEWGPRVREAAGKVIMRVSVSMDI</sequence>
<evidence type="ECO:0000313" key="1">
    <source>
        <dbReference type="EMBL" id="KAF7818623.1"/>
    </source>
</evidence>
<comment type="caution">
    <text evidence="1">The sequence shown here is derived from an EMBL/GenBank/DDBJ whole genome shotgun (WGS) entry which is preliminary data.</text>
</comment>
<dbReference type="AlphaFoldDB" id="A0A834TAL2"/>
<name>A0A834TAL2_9FABA</name>